<evidence type="ECO:0000313" key="2">
    <source>
        <dbReference type="Proteomes" id="UP000504611"/>
    </source>
</evidence>
<dbReference type="PANTHER" id="PTHR16004:SF5">
    <property type="entry name" value="E3 UBIQUITIN-PROTEIN LIGASE RNF31"/>
    <property type="match status" value="1"/>
</dbReference>
<dbReference type="AlphaFoldDB" id="A0A6I9NQW8"/>
<dbReference type="GO" id="GO:0061630">
    <property type="term" value="F:ubiquitin protein ligase activity"/>
    <property type="evidence" value="ECO:0007669"/>
    <property type="project" value="TreeGrafter"/>
</dbReference>
<dbReference type="GO" id="GO:0070530">
    <property type="term" value="F:K63-linked polyubiquitin modification-dependent protein binding"/>
    <property type="evidence" value="ECO:0007669"/>
    <property type="project" value="TreeGrafter"/>
</dbReference>
<evidence type="ECO:0000259" key="1">
    <source>
        <dbReference type="Pfam" id="PF18091"/>
    </source>
</evidence>
<dbReference type="InterPro" id="IPR041031">
    <property type="entry name" value="RNF31_C"/>
</dbReference>
<protein>
    <submittedName>
        <fullName evidence="3">E3 ubiquitin-protein ligase RNF31-like</fullName>
    </submittedName>
</protein>
<dbReference type="Pfam" id="PF18091">
    <property type="entry name" value="E3_UbLigase_RBR"/>
    <property type="match status" value="1"/>
</dbReference>
<sequence>MYLNLPDLPKHVPGVDKQNLLSTACFPCLCDLQNNGVAFNTEPPPGTQTGLCGVVEQKDEGGQQPDSDCAAQSQPGHAGLCEKHYREYLVSLINSHSIDPAPLYSSNELLLACRRYKVEDPRREGEDSFTYFSRVLQKLMDEEPLGDKVPRKK</sequence>
<dbReference type="Proteomes" id="UP000504611">
    <property type="component" value="Unplaced"/>
</dbReference>
<organism evidence="2 3">
    <name type="scientific">Notothenia coriiceps</name>
    <name type="common">black rockcod</name>
    <dbReference type="NCBI Taxonomy" id="8208"/>
    <lineage>
        <taxon>Eukaryota</taxon>
        <taxon>Metazoa</taxon>
        <taxon>Chordata</taxon>
        <taxon>Craniata</taxon>
        <taxon>Vertebrata</taxon>
        <taxon>Euteleostomi</taxon>
        <taxon>Actinopterygii</taxon>
        <taxon>Neopterygii</taxon>
        <taxon>Teleostei</taxon>
        <taxon>Neoteleostei</taxon>
        <taxon>Acanthomorphata</taxon>
        <taxon>Eupercaria</taxon>
        <taxon>Perciformes</taxon>
        <taxon>Notothenioidei</taxon>
        <taxon>Nototheniidae</taxon>
        <taxon>Notothenia</taxon>
    </lineage>
</organism>
<reference evidence="3" key="1">
    <citation type="submission" date="2025-08" db="UniProtKB">
        <authorList>
            <consortium name="RefSeq"/>
        </authorList>
    </citation>
    <scope>IDENTIFICATION</scope>
    <source>
        <tissue evidence="3">Muscle</tissue>
    </source>
</reference>
<dbReference type="GO" id="GO:0071797">
    <property type="term" value="C:LUBAC complex"/>
    <property type="evidence" value="ECO:0007669"/>
    <property type="project" value="InterPro"/>
</dbReference>
<dbReference type="GeneID" id="104952109"/>
<name>A0A6I9NQW8_9TELE</name>
<dbReference type="GO" id="GO:0097039">
    <property type="term" value="P:protein linear polyubiquitination"/>
    <property type="evidence" value="ECO:0007669"/>
    <property type="project" value="TreeGrafter"/>
</dbReference>
<evidence type="ECO:0000313" key="3">
    <source>
        <dbReference type="RefSeq" id="XP_010777165.1"/>
    </source>
</evidence>
<proteinExistence type="predicted"/>
<dbReference type="GO" id="GO:1990450">
    <property type="term" value="F:linear polyubiquitin binding"/>
    <property type="evidence" value="ECO:0007669"/>
    <property type="project" value="TreeGrafter"/>
</dbReference>
<dbReference type="GO" id="GO:0036435">
    <property type="term" value="F:K48-linked polyubiquitin modification-dependent protein binding"/>
    <property type="evidence" value="ECO:0007669"/>
    <property type="project" value="TreeGrafter"/>
</dbReference>
<dbReference type="PANTHER" id="PTHR16004">
    <property type="entry name" value="RING FINGER PROTEIN 31-RELATED"/>
    <property type="match status" value="1"/>
</dbReference>
<dbReference type="InterPro" id="IPR026254">
    <property type="entry name" value="RNF31-like"/>
</dbReference>
<dbReference type="KEGG" id="ncc:104952109"/>
<dbReference type="RefSeq" id="XP_010777165.1">
    <property type="nucleotide sequence ID" value="XM_010778863.1"/>
</dbReference>
<dbReference type="OrthoDB" id="9978677at2759"/>
<gene>
    <name evidence="3" type="primary">LOC104952109</name>
</gene>
<accession>A0A6I9NQW8</accession>
<keyword evidence="2" id="KW-1185">Reference proteome</keyword>
<feature type="domain" description="RNF31 C-terminal" evidence="1">
    <location>
        <begin position="32"/>
        <end position="115"/>
    </location>
</feature>